<gene>
    <name evidence="2" type="ORF">BBBOND_0301690</name>
</gene>
<dbReference type="RefSeq" id="XP_012768451.1">
    <property type="nucleotide sequence ID" value="XM_012912997.1"/>
</dbReference>
<dbReference type="VEuPathDB" id="PiroplasmaDB:BBBOND_0301690"/>
<name>A0A061DDH2_BABBI</name>
<dbReference type="GeneID" id="24564806"/>
<dbReference type="InterPro" id="IPR020864">
    <property type="entry name" value="MACPF"/>
</dbReference>
<dbReference type="KEGG" id="bbig:BBBOND_0301690"/>
<dbReference type="STRING" id="5866.A0A061DDH2"/>
<feature type="domain" description="MACPF" evidence="1">
    <location>
        <begin position="18"/>
        <end position="365"/>
    </location>
</feature>
<organism evidence="2 3">
    <name type="scientific">Babesia bigemina</name>
    <dbReference type="NCBI Taxonomy" id="5866"/>
    <lineage>
        <taxon>Eukaryota</taxon>
        <taxon>Sar</taxon>
        <taxon>Alveolata</taxon>
        <taxon>Apicomplexa</taxon>
        <taxon>Aconoidasida</taxon>
        <taxon>Piroplasmida</taxon>
        <taxon>Babesiidae</taxon>
        <taxon>Babesia</taxon>
    </lineage>
</organism>
<dbReference type="PROSITE" id="PS51412">
    <property type="entry name" value="MACPF_2"/>
    <property type="match status" value="1"/>
</dbReference>
<evidence type="ECO:0000313" key="3">
    <source>
        <dbReference type="Proteomes" id="UP000033188"/>
    </source>
</evidence>
<accession>A0A061DDH2</accession>
<dbReference type="OrthoDB" id="1366754at2759"/>
<dbReference type="SMART" id="SM00457">
    <property type="entry name" value="MACPF"/>
    <property type="match status" value="1"/>
</dbReference>
<evidence type="ECO:0000313" key="2">
    <source>
        <dbReference type="EMBL" id="CDR96265.1"/>
    </source>
</evidence>
<proteinExistence type="predicted"/>
<evidence type="ECO:0000259" key="1">
    <source>
        <dbReference type="PROSITE" id="PS51412"/>
    </source>
</evidence>
<dbReference type="Pfam" id="PF01823">
    <property type="entry name" value="MACPF"/>
    <property type="match status" value="1"/>
</dbReference>
<dbReference type="AlphaFoldDB" id="A0A061DDH2"/>
<keyword evidence="3" id="KW-1185">Reference proteome</keyword>
<reference evidence="3" key="1">
    <citation type="journal article" date="2014" name="Nucleic Acids Res.">
        <title>The evolutionary dynamics of variant antigen genes in Babesia reveal a history of genomic innovation underlying host-parasite interaction.</title>
        <authorList>
            <person name="Jackson A.P."/>
            <person name="Otto T.D."/>
            <person name="Darby A."/>
            <person name="Ramaprasad A."/>
            <person name="Xia D."/>
            <person name="Echaide I.E."/>
            <person name="Farber M."/>
            <person name="Gahlot S."/>
            <person name="Gamble J."/>
            <person name="Gupta D."/>
            <person name="Gupta Y."/>
            <person name="Jackson L."/>
            <person name="Malandrin L."/>
            <person name="Malas T.B."/>
            <person name="Moussa E."/>
            <person name="Nair M."/>
            <person name="Reid A.J."/>
            <person name="Sanders M."/>
            <person name="Sharma J."/>
            <person name="Tracey A."/>
            <person name="Quail M.A."/>
            <person name="Weir W."/>
            <person name="Wastling J.M."/>
            <person name="Hall N."/>
            <person name="Willadsen P."/>
            <person name="Lingelbach K."/>
            <person name="Shiels B."/>
            <person name="Tait A."/>
            <person name="Berriman M."/>
            <person name="Allred D.R."/>
            <person name="Pain A."/>
        </authorList>
    </citation>
    <scope>NUCLEOTIDE SEQUENCE [LARGE SCALE GENOMIC DNA]</scope>
    <source>
        <strain evidence="3">Bond</strain>
    </source>
</reference>
<protein>
    <recommendedName>
        <fullName evidence="1">MACPF domain-containing protein</fullName>
    </recommendedName>
</protein>
<dbReference type="EMBL" id="LK391709">
    <property type="protein sequence ID" value="CDR96265.1"/>
    <property type="molecule type" value="Genomic_DNA"/>
</dbReference>
<dbReference type="OMA" id="NDEHAFT"/>
<sequence>MVLAPVTLATKHGKNISSELKSTITQGKIPAMEYLGCGYDILYGNPLIDDGSLVDPGYRNPIISFTLTQYRGKARKDPKYASVPGAWIRPLVSCRRSSERTVVKSMKDYQKALAVDSEVGFGSIDDSVKFALSAGYAESAGINLSKTRRLHIQRNYCFLLEAALPVNGQYAFKKSFEIAVSLLTPNFRTSSETCTTIRYSMNPDHPDCVEHVKPWMNLFELFGTHFTYNIKIGGRLTELEQVNASKSGKRSNAQAKARADIQVTKSVAAGSVGVDGTKMSNNSNMTNVSFSYVNVLGGSPIGNADDEDEYLAWIHSIPNNPMPIRSQLAPLSKLFRSQALKEAYDDAMEFYMALNGLRNYPEKKEATK</sequence>
<dbReference type="Proteomes" id="UP000033188">
    <property type="component" value="Chromosome 3"/>
</dbReference>